<evidence type="ECO:0000256" key="2">
    <source>
        <dbReference type="ARBA" id="ARBA00012003"/>
    </source>
</evidence>
<reference evidence="6" key="1">
    <citation type="submission" date="2022-07" db="EMBL/GenBank/DDBJ databases">
        <title>Phylogenomic reconstructions and comparative analyses of Kickxellomycotina fungi.</title>
        <authorList>
            <person name="Reynolds N.K."/>
            <person name="Stajich J.E."/>
            <person name="Barry K."/>
            <person name="Grigoriev I.V."/>
            <person name="Crous P."/>
            <person name="Smith M.E."/>
        </authorList>
    </citation>
    <scope>NUCLEOTIDE SEQUENCE</scope>
    <source>
        <strain evidence="6">NRRL 3115</strain>
    </source>
</reference>
<dbReference type="AlphaFoldDB" id="A0A9W8G109"/>
<dbReference type="PANTHER" id="PTHR12303:SF6">
    <property type="entry name" value="CARNOSINE N-METHYLTRANSFERASE"/>
    <property type="match status" value="1"/>
</dbReference>
<evidence type="ECO:0000256" key="5">
    <source>
        <dbReference type="ARBA" id="ARBA00022691"/>
    </source>
</evidence>
<proteinExistence type="inferred from homology"/>
<dbReference type="SUPFAM" id="SSF53335">
    <property type="entry name" value="S-adenosyl-L-methionine-dependent methyltransferases"/>
    <property type="match status" value="1"/>
</dbReference>
<dbReference type="SMART" id="SM01296">
    <property type="entry name" value="N2227"/>
    <property type="match status" value="1"/>
</dbReference>
<dbReference type="EMBL" id="JANBTW010000162">
    <property type="protein sequence ID" value="KAJ2669127.1"/>
    <property type="molecule type" value="Genomic_DNA"/>
</dbReference>
<dbReference type="InterPro" id="IPR029063">
    <property type="entry name" value="SAM-dependent_MTases_sf"/>
</dbReference>
<keyword evidence="4" id="KW-0808">Transferase</keyword>
<evidence type="ECO:0000256" key="3">
    <source>
        <dbReference type="ARBA" id="ARBA00022603"/>
    </source>
</evidence>
<comment type="caution">
    <text evidence="6">The sequence shown here is derived from an EMBL/GenBank/DDBJ whole genome shotgun (WGS) entry which is preliminary data.</text>
</comment>
<name>A0A9W8G109_9FUNG</name>
<evidence type="ECO:0000313" key="6">
    <source>
        <dbReference type="EMBL" id="KAJ2669127.1"/>
    </source>
</evidence>
<dbReference type="InterPro" id="IPR012901">
    <property type="entry name" value="CARME"/>
</dbReference>
<dbReference type="GO" id="GO:0030735">
    <property type="term" value="F:carnosine N-methyltransferase activity"/>
    <property type="evidence" value="ECO:0007669"/>
    <property type="project" value="UniProtKB-EC"/>
</dbReference>
<dbReference type="EC" id="2.1.1.22" evidence="2"/>
<evidence type="ECO:0000256" key="1">
    <source>
        <dbReference type="ARBA" id="ARBA00010086"/>
    </source>
</evidence>
<dbReference type="Gene3D" id="3.40.50.150">
    <property type="entry name" value="Vaccinia Virus protein VP39"/>
    <property type="match status" value="1"/>
</dbReference>
<dbReference type="OrthoDB" id="978at2759"/>
<keyword evidence="3" id="KW-0489">Methyltransferase</keyword>
<dbReference type="GO" id="GO:0032259">
    <property type="term" value="P:methylation"/>
    <property type="evidence" value="ECO:0007669"/>
    <property type="project" value="UniProtKB-KW"/>
</dbReference>
<comment type="similarity">
    <text evidence="1">Belongs to the carnosine N-methyltransferase family.</text>
</comment>
<organism evidence="6 7">
    <name type="scientific">Coemansia spiralis</name>
    <dbReference type="NCBI Taxonomy" id="417178"/>
    <lineage>
        <taxon>Eukaryota</taxon>
        <taxon>Fungi</taxon>
        <taxon>Fungi incertae sedis</taxon>
        <taxon>Zoopagomycota</taxon>
        <taxon>Kickxellomycotina</taxon>
        <taxon>Kickxellomycetes</taxon>
        <taxon>Kickxellales</taxon>
        <taxon>Kickxellaceae</taxon>
        <taxon>Coemansia</taxon>
    </lineage>
</organism>
<protein>
    <recommendedName>
        <fullName evidence="2">carnosine N-methyltransferase</fullName>
        <ecNumber evidence="2">2.1.1.22</ecNumber>
    </recommendedName>
</protein>
<gene>
    <name evidence="6" type="ORF">GGI25_006256</name>
</gene>
<sequence>MHSHSHSQEPGASLAQIPLGREGSGADYCENMSPAPLDIVNGHSESIHGGFVDESEAESNALSDVMAAFLYYKTYTLNSSIYRRLHSIDGLSERHREIVSSLGTIDKIKDAEKLVRENYKFILDLAHSSAVDAIPSPTENSMEFKEWLKHFFDARREAGKPPAADHHMEKLYSTLKQFVRDWSAEGKEERDQTYGPLLEALENEFVTIPRESRGGVRVLVPGAGLGRLAFDICCRGFSSQGNEFSYFMLLASNYILNKSQVTDQHTIYPFVHQFSNVVKADDQLRPVTIPDVLPSSMPFASMADFSMTAGDFIEVYSAEQEKEKWDAVVTCFFMDTAKNVLNYLETMWHVMKPGAVWINLGPLLWHFDNVAGEQSIEFTRDEFIALIGKVGFEWEERLFEEQVPVSYTSNSKSMLQYTYNAFMCVARKPREKSVMC</sequence>
<evidence type="ECO:0000256" key="4">
    <source>
        <dbReference type="ARBA" id="ARBA00022679"/>
    </source>
</evidence>
<evidence type="ECO:0000313" key="7">
    <source>
        <dbReference type="Proteomes" id="UP001151518"/>
    </source>
</evidence>
<dbReference type="Proteomes" id="UP001151518">
    <property type="component" value="Unassembled WGS sequence"/>
</dbReference>
<dbReference type="Pfam" id="PF07942">
    <property type="entry name" value="CARME"/>
    <property type="match status" value="1"/>
</dbReference>
<dbReference type="PANTHER" id="PTHR12303">
    <property type="entry name" value="CARNOSINE N-METHYLTRANSFERASE"/>
    <property type="match status" value="1"/>
</dbReference>
<keyword evidence="5" id="KW-0949">S-adenosyl-L-methionine</keyword>
<accession>A0A9W8G109</accession>